<name>A0AAX2GV05_9FLAO</name>
<gene>
    <name evidence="2" type="ORF">AXF12_06725</name>
    <name evidence="3" type="ORF">SAMEA44541418_00361</name>
</gene>
<dbReference type="AlphaFoldDB" id="A0AAX2GV05"/>
<organism evidence="3 5">
    <name type="scientific">Capnocytophaga haemolytica</name>
    <dbReference type="NCBI Taxonomy" id="45243"/>
    <lineage>
        <taxon>Bacteria</taxon>
        <taxon>Pseudomonadati</taxon>
        <taxon>Bacteroidota</taxon>
        <taxon>Flavobacteriia</taxon>
        <taxon>Flavobacteriales</taxon>
        <taxon>Flavobacteriaceae</taxon>
        <taxon>Capnocytophaga</taxon>
    </lineage>
</organism>
<reference evidence="2 4" key="1">
    <citation type="submission" date="2016-02" db="EMBL/GenBank/DDBJ databases">
        <authorList>
            <person name="Holder M.E."/>
            <person name="Ajami N.J."/>
            <person name="Petrosino J.F."/>
        </authorList>
    </citation>
    <scope>NUCLEOTIDE SEQUENCE [LARGE SCALE GENOMIC DNA]</scope>
    <source>
        <strain evidence="2 4">CCUG 32990</strain>
    </source>
</reference>
<accession>A0AAX2GV05</accession>
<dbReference type="Proteomes" id="UP000215539">
    <property type="component" value="Chromosome 1"/>
</dbReference>
<evidence type="ECO:0000256" key="1">
    <source>
        <dbReference type="SAM" id="Phobius"/>
    </source>
</evidence>
<feature type="transmembrane region" description="Helical" evidence="1">
    <location>
        <begin position="115"/>
        <end position="132"/>
    </location>
</feature>
<dbReference type="KEGG" id="chg:AXF12_06725"/>
<reference evidence="3 5" key="2">
    <citation type="submission" date="2017-06" db="EMBL/GenBank/DDBJ databases">
        <authorList>
            <consortium name="Pathogen Informatics"/>
        </authorList>
    </citation>
    <scope>NUCLEOTIDE SEQUENCE [LARGE SCALE GENOMIC DNA]</scope>
    <source>
        <strain evidence="3 5">NCTC12947</strain>
    </source>
</reference>
<sequence>MNTMNISEKLRHKQALIERGRQQVLNRKFPTELLEGIRDERLRKEVEKEIFFPSGVPYQDLPKEEQERRAELLPLLITFKDYLRAKAMLKGCYLLLLIIGLITMSTAIMGLNGNLYFGVSTLLCAVGLYLWTRYPSLHLAYGQWVAGGCLLLIALELLLWGLPMPYMDGGMSYWFDEDVLAHKQTARVKILNIMTPYVYLTIRVTVVWILWKCWRWQVHFAEATKAYGRK</sequence>
<evidence type="ECO:0000313" key="2">
    <source>
        <dbReference type="EMBL" id="AMD85230.1"/>
    </source>
</evidence>
<dbReference type="EMBL" id="LT906449">
    <property type="protein sequence ID" value="SNV04002.1"/>
    <property type="molecule type" value="Genomic_DNA"/>
</dbReference>
<evidence type="ECO:0000313" key="5">
    <source>
        <dbReference type="Proteomes" id="UP000215539"/>
    </source>
</evidence>
<feature type="transmembrane region" description="Helical" evidence="1">
    <location>
        <begin position="144"/>
        <end position="162"/>
    </location>
</feature>
<protein>
    <submittedName>
        <fullName evidence="3">Uncharacterized protein</fullName>
    </submittedName>
</protein>
<feature type="transmembrane region" description="Helical" evidence="1">
    <location>
        <begin position="92"/>
        <end position="109"/>
    </location>
</feature>
<keyword evidence="1" id="KW-1133">Transmembrane helix</keyword>
<evidence type="ECO:0000313" key="3">
    <source>
        <dbReference type="EMBL" id="SNV04002.1"/>
    </source>
</evidence>
<feature type="transmembrane region" description="Helical" evidence="1">
    <location>
        <begin position="190"/>
        <end position="211"/>
    </location>
</feature>
<keyword evidence="4" id="KW-1185">Reference proteome</keyword>
<dbReference type="EMBL" id="CP014227">
    <property type="protein sequence ID" value="AMD85230.1"/>
    <property type="molecule type" value="Genomic_DNA"/>
</dbReference>
<dbReference type="RefSeq" id="WP_066429431.1">
    <property type="nucleotide sequence ID" value="NZ_CP014227.1"/>
</dbReference>
<dbReference type="Proteomes" id="UP000065822">
    <property type="component" value="Chromosome"/>
</dbReference>
<proteinExistence type="predicted"/>
<keyword evidence="1" id="KW-0472">Membrane</keyword>
<keyword evidence="1" id="KW-0812">Transmembrane</keyword>
<evidence type="ECO:0000313" key="4">
    <source>
        <dbReference type="Proteomes" id="UP000065822"/>
    </source>
</evidence>